<gene>
    <name evidence="2" type="ORF">CALMAC_LOCUS3239</name>
</gene>
<sequence length="74" mass="8354">MTKLMYLLCFTLMVVSTVAYSAKKDPPPNYVVDPKQVTQRCVNGNICPYPGVCSIKTGDCLYRPYTKHPLPIRD</sequence>
<evidence type="ECO:0000256" key="1">
    <source>
        <dbReference type="SAM" id="SignalP"/>
    </source>
</evidence>
<keyword evidence="1" id="KW-0732">Signal</keyword>
<dbReference type="Proteomes" id="UP000410492">
    <property type="component" value="Unassembled WGS sequence"/>
</dbReference>
<feature type="chain" id="PRO_5025071998" evidence="1">
    <location>
        <begin position="20"/>
        <end position="74"/>
    </location>
</feature>
<evidence type="ECO:0000313" key="2">
    <source>
        <dbReference type="EMBL" id="VEN38297.1"/>
    </source>
</evidence>
<accession>A0A653BTI5</accession>
<evidence type="ECO:0000313" key="3">
    <source>
        <dbReference type="Proteomes" id="UP000410492"/>
    </source>
</evidence>
<dbReference type="EMBL" id="CAACVG010004297">
    <property type="protein sequence ID" value="VEN38297.1"/>
    <property type="molecule type" value="Genomic_DNA"/>
</dbReference>
<name>A0A653BTI5_CALMS</name>
<dbReference type="AlphaFoldDB" id="A0A653BTI5"/>
<feature type="signal peptide" evidence="1">
    <location>
        <begin position="1"/>
        <end position="19"/>
    </location>
</feature>
<reference evidence="2 3" key="1">
    <citation type="submission" date="2019-01" db="EMBL/GenBank/DDBJ databases">
        <authorList>
            <person name="Sayadi A."/>
        </authorList>
    </citation>
    <scope>NUCLEOTIDE SEQUENCE [LARGE SCALE GENOMIC DNA]</scope>
</reference>
<organism evidence="2 3">
    <name type="scientific">Callosobruchus maculatus</name>
    <name type="common">Southern cowpea weevil</name>
    <name type="synonym">Pulse bruchid</name>
    <dbReference type="NCBI Taxonomy" id="64391"/>
    <lineage>
        <taxon>Eukaryota</taxon>
        <taxon>Metazoa</taxon>
        <taxon>Ecdysozoa</taxon>
        <taxon>Arthropoda</taxon>
        <taxon>Hexapoda</taxon>
        <taxon>Insecta</taxon>
        <taxon>Pterygota</taxon>
        <taxon>Neoptera</taxon>
        <taxon>Endopterygota</taxon>
        <taxon>Coleoptera</taxon>
        <taxon>Polyphaga</taxon>
        <taxon>Cucujiformia</taxon>
        <taxon>Chrysomeloidea</taxon>
        <taxon>Chrysomelidae</taxon>
        <taxon>Bruchinae</taxon>
        <taxon>Bruchini</taxon>
        <taxon>Callosobruchus</taxon>
    </lineage>
</organism>
<protein>
    <submittedName>
        <fullName evidence="2">Uncharacterized protein</fullName>
    </submittedName>
</protein>
<proteinExistence type="predicted"/>
<keyword evidence="3" id="KW-1185">Reference proteome</keyword>